<organism evidence="3 4">
    <name type="scientific">Rhodocytophaga aerolata</name>
    <dbReference type="NCBI Taxonomy" id="455078"/>
    <lineage>
        <taxon>Bacteria</taxon>
        <taxon>Pseudomonadati</taxon>
        <taxon>Bacteroidota</taxon>
        <taxon>Cytophagia</taxon>
        <taxon>Cytophagales</taxon>
        <taxon>Rhodocytophagaceae</taxon>
        <taxon>Rhodocytophaga</taxon>
    </lineage>
</organism>
<dbReference type="Gene3D" id="3.40.50.300">
    <property type="entry name" value="P-loop containing nucleotide triphosphate hydrolases"/>
    <property type="match status" value="1"/>
</dbReference>
<keyword evidence="4" id="KW-1185">Reference proteome</keyword>
<proteinExistence type="predicted"/>
<dbReference type="PANTHER" id="PTHR45766:SF6">
    <property type="entry name" value="SWI_SNF-RELATED MATRIX-ASSOCIATED ACTIN-DEPENDENT REGULATOR OF CHROMATIN SUBFAMILY A-LIKE PROTEIN 1"/>
    <property type="match status" value="1"/>
</dbReference>
<dbReference type="GO" id="GO:0004386">
    <property type="term" value="F:helicase activity"/>
    <property type="evidence" value="ECO:0007669"/>
    <property type="project" value="UniProtKB-KW"/>
</dbReference>
<evidence type="ECO:0000313" key="3">
    <source>
        <dbReference type="EMBL" id="MDO1450542.1"/>
    </source>
</evidence>
<name>A0ABT8REL1_9BACT</name>
<dbReference type="SMART" id="SM00490">
    <property type="entry name" value="HELICc"/>
    <property type="match status" value="1"/>
</dbReference>
<dbReference type="SUPFAM" id="SSF52540">
    <property type="entry name" value="P-loop containing nucleoside triphosphate hydrolases"/>
    <property type="match status" value="1"/>
</dbReference>
<evidence type="ECO:0000259" key="2">
    <source>
        <dbReference type="PROSITE" id="PS51194"/>
    </source>
</evidence>
<evidence type="ECO:0000256" key="1">
    <source>
        <dbReference type="ARBA" id="ARBA00022801"/>
    </source>
</evidence>
<dbReference type="InterPro" id="IPR049730">
    <property type="entry name" value="SNF2/RAD54-like_C"/>
</dbReference>
<dbReference type="PANTHER" id="PTHR45766">
    <property type="entry name" value="DNA ANNEALING HELICASE AND ENDONUCLEASE ZRANB3 FAMILY MEMBER"/>
    <property type="match status" value="1"/>
</dbReference>
<dbReference type="InterPro" id="IPR027417">
    <property type="entry name" value="P-loop_NTPase"/>
</dbReference>
<dbReference type="EMBL" id="JAUKPO010000032">
    <property type="protein sequence ID" value="MDO1450542.1"/>
    <property type="molecule type" value="Genomic_DNA"/>
</dbReference>
<evidence type="ECO:0000313" key="4">
    <source>
        <dbReference type="Proteomes" id="UP001168528"/>
    </source>
</evidence>
<dbReference type="InterPro" id="IPR001650">
    <property type="entry name" value="Helicase_C-like"/>
</dbReference>
<dbReference type="CDD" id="cd18793">
    <property type="entry name" value="SF2_C_SNF"/>
    <property type="match status" value="1"/>
</dbReference>
<feature type="domain" description="Helicase C-terminal" evidence="2">
    <location>
        <begin position="33"/>
        <end position="193"/>
    </location>
</feature>
<dbReference type="RefSeq" id="WP_302041343.1">
    <property type="nucleotide sequence ID" value="NZ_JAUKPO010000032.1"/>
</dbReference>
<keyword evidence="1" id="KW-0378">Hydrolase</keyword>
<reference evidence="3" key="1">
    <citation type="submission" date="2023-07" db="EMBL/GenBank/DDBJ databases">
        <title>The genome sequence of Rhodocytophaga aerolata KACC 12507.</title>
        <authorList>
            <person name="Zhang X."/>
        </authorList>
    </citation>
    <scope>NUCLEOTIDE SEQUENCE</scope>
    <source>
        <strain evidence="3">KACC 12507</strain>
    </source>
</reference>
<dbReference type="PROSITE" id="PS51194">
    <property type="entry name" value="HELICASE_CTER"/>
    <property type="match status" value="1"/>
</dbReference>
<gene>
    <name evidence="3" type="ORF">Q0590_29975</name>
</gene>
<protein>
    <submittedName>
        <fullName evidence="3">Helicase-related protein</fullName>
    </submittedName>
</protein>
<keyword evidence="3" id="KW-0067">ATP-binding</keyword>
<dbReference type="Proteomes" id="UP001168528">
    <property type="component" value="Unassembled WGS sequence"/>
</dbReference>
<keyword evidence="3" id="KW-0347">Helicase</keyword>
<accession>A0ABT8REL1</accession>
<dbReference type="Pfam" id="PF00271">
    <property type="entry name" value="Helicase_C"/>
    <property type="match status" value="1"/>
</dbReference>
<sequence length="230" mass="26365">MLTKLIQQLQRYEDKDSKYFKLHELLTGGFPKDRTPWFKYGYIIFSQYFDTIWDMAELLSKGLPIHEIGIYAGGGKAGILLNGIFTIRTKEEIKRLVQVGRLKVLFSTDAASVGLNLQRLRTLINIDLPWNPTRLEQRKGRIQGIGQVHDVVYIYNMRYKYSVEDQVHDLISSRLEQIHQLFGQIPDVLEDACVGFPKLKLHESINTIVVKAVNCGKVANFSTIHSSRAI</sequence>
<comment type="caution">
    <text evidence="3">The sequence shown here is derived from an EMBL/GenBank/DDBJ whole genome shotgun (WGS) entry which is preliminary data.</text>
</comment>
<keyword evidence="3" id="KW-0547">Nucleotide-binding</keyword>